<evidence type="ECO:0000313" key="3">
    <source>
        <dbReference type="EMBL" id="CAB4982514.1"/>
    </source>
</evidence>
<evidence type="ECO:0000259" key="1">
    <source>
        <dbReference type="Pfam" id="PF07883"/>
    </source>
</evidence>
<dbReference type="EMBL" id="CAFBPQ010000044">
    <property type="protein sequence ID" value="CAB5029414.1"/>
    <property type="molecule type" value="Genomic_DNA"/>
</dbReference>
<dbReference type="AlphaFoldDB" id="A0A6J6QPX6"/>
<dbReference type="InterPro" id="IPR053146">
    <property type="entry name" value="QDO-like"/>
</dbReference>
<evidence type="ECO:0000313" key="4">
    <source>
        <dbReference type="EMBL" id="CAB5029414.1"/>
    </source>
</evidence>
<dbReference type="PANTHER" id="PTHR36440">
    <property type="entry name" value="PUTATIVE (AFU_ORTHOLOGUE AFUA_8G07350)-RELATED"/>
    <property type="match status" value="1"/>
</dbReference>
<feature type="domain" description="Cupin type-2" evidence="1">
    <location>
        <begin position="41"/>
        <end position="94"/>
    </location>
</feature>
<dbReference type="SUPFAM" id="SSF51182">
    <property type="entry name" value="RmlC-like cupins"/>
    <property type="match status" value="1"/>
</dbReference>
<dbReference type="EMBL" id="CAEZYK010000005">
    <property type="protein sequence ID" value="CAB4713851.1"/>
    <property type="molecule type" value="Genomic_DNA"/>
</dbReference>
<protein>
    <submittedName>
        <fullName evidence="2">Unannotated protein</fullName>
    </submittedName>
</protein>
<organism evidence="2">
    <name type="scientific">freshwater metagenome</name>
    <dbReference type="NCBI Taxonomy" id="449393"/>
    <lineage>
        <taxon>unclassified sequences</taxon>
        <taxon>metagenomes</taxon>
        <taxon>ecological metagenomes</taxon>
    </lineage>
</organism>
<evidence type="ECO:0000313" key="2">
    <source>
        <dbReference type="EMBL" id="CAB4713851.1"/>
    </source>
</evidence>
<dbReference type="PANTHER" id="PTHR36440:SF1">
    <property type="entry name" value="PUTATIVE (AFU_ORTHOLOGUE AFUA_8G07350)-RELATED"/>
    <property type="match status" value="1"/>
</dbReference>
<dbReference type="Pfam" id="PF07883">
    <property type="entry name" value="Cupin_2"/>
    <property type="match status" value="1"/>
</dbReference>
<dbReference type="InterPro" id="IPR014710">
    <property type="entry name" value="RmlC-like_jellyroll"/>
</dbReference>
<name>A0A6J6QPX6_9ZZZZ</name>
<reference evidence="2" key="1">
    <citation type="submission" date="2020-05" db="EMBL/GenBank/DDBJ databases">
        <authorList>
            <person name="Chiriac C."/>
            <person name="Salcher M."/>
            <person name="Ghai R."/>
            <person name="Kavagutti S V."/>
        </authorList>
    </citation>
    <scope>NUCLEOTIDE SEQUENCE</scope>
</reference>
<dbReference type="EMBL" id="CAFBOF010000030">
    <property type="protein sequence ID" value="CAB4982514.1"/>
    <property type="molecule type" value="Genomic_DNA"/>
</dbReference>
<dbReference type="InterPro" id="IPR011051">
    <property type="entry name" value="RmlC_Cupin_sf"/>
</dbReference>
<dbReference type="InterPro" id="IPR013096">
    <property type="entry name" value="Cupin_2"/>
</dbReference>
<sequence length="145" mass="15581">MTRPLLVDPEDRSQPMQVAGFEITTLASTEQTGNYEVFHQVGPAGKGPGPHFHDWDESFFVVSGTVECGIDGNDTVAGPGTFIHAPAGSTHWFRFGPDGGEMLTMTSRGNASKMFAAFHEAESWDNPDRSAFVELAASYGQTVGL</sequence>
<proteinExistence type="predicted"/>
<gene>
    <name evidence="2" type="ORF">UFOPK2683_00156</name>
    <name evidence="3" type="ORF">UFOPK3897_01198</name>
    <name evidence="4" type="ORF">UFOPK4121_01215</name>
</gene>
<dbReference type="Gene3D" id="2.60.120.10">
    <property type="entry name" value="Jelly Rolls"/>
    <property type="match status" value="1"/>
</dbReference>
<accession>A0A6J6QPX6</accession>